<dbReference type="Pfam" id="PF23562">
    <property type="entry name" value="AMP-binding_C_3"/>
    <property type="match status" value="1"/>
</dbReference>
<dbReference type="SUPFAM" id="SSF47336">
    <property type="entry name" value="ACP-like"/>
    <property type="match status" value="1"/>
</dbReference>
<dbReference type="PANTHER" id="PTHR43439:SF2">
    <property type="entry name" value="ENZYME, PUTATIVE (JCVI)-RELATED"/>
    <property type="match status" value="1"/>
</dbReference>
<dbReference type="GO" id="GO:0031177">
    <property type="term" value="F:phosphopantetheine binding"/>
    <property type="evidence" value="ECO:0007669"/>
    <property type="project" value="InterPro"/>
</dbReference>
<dbReference type="PANTHER" id="PTHR43439">
    <property type="entry name" value="PHENYLACETATE-COENZYME A LIGASE"/>
    <property type="match status" value="1"/>
</dbReference>
<dbReference type="Pfam" id="PF00550">
    <property type="entry name" value="PP-binding"/>
    <property type="match status" value="1"/>
</dbReference>
<dbReference type="Gene3D" id="3.40.50.12780">
    <property type="entry name" value="N-terminal domain of ligase-like"/>
    <property type="match status" value="1"/>
</dbReference>
<organism evidence="4 5">
    <name type="scientific">Phomopsis amygdali</name>
    <name type="common">Fusicoccum amygdali</name>
    <dbReference type="NCBI Taxonomy" id="1214568"/>
    <lineage>
        <taxon>Eukaryota</taxon>
        <taxon>Fungi</taxon>
        <taxon>Dikarya</taxon>
        <taxon>Ascomycota</taxon>
        <taxon>Pezizomycotina</taxon>
        <taxon>Sordariomycetes</taxon>
        <taxon>Sordariomycetidae</taxon>
        <taxon>Diaporthales</taxon>
        <taxon>Diaporthaceae</taxon>
        <taxon>Diaporthe</taxon>
    </lineage>
</organism>
<dbReference type="InterPro" id="IPR013120">
    <property type="entry name" value="FAR_NAD-bd"/>
</dbReference>
<dbReference type="PROSITE" id="PS00012">
    <property type="entry name" value="PHOSPHOPANTETHEINE"/>
    <property type="match status" value="1"/>
</dbReference>
<dbReference type="SMART" id="SM00823">
    <property type="entry name" value="PKS_PP"/>
    <property type="match status" value="1"/>
</dbReference>
<keyword evidence="2" id="KW-0597">Phosphoprotein</keyword>
<evidence type="ECO:0000256" key="1">
    <source>
        <dbReference type="ARBA" id="ARBA00022450"/>
    </source>
</evidence>
<dbReference type="InterPro" id="IPR042099">
    <property type="entry name" value="ANL_N_sf"/>
</dbReference>
<gene>
    <name evidence="4" type="ORF">N8I77_006562</name>
</gene>
<dbReference type="PROSITE" id="PS50075">
    <property type="entry name" value="CARRIER"/>
    <property type="match status" value="1"/>
</dbReference>
<dbReference type="InterPro" id="IPR051414">
    <property type="entry name" value="Adenylate-forming_Reductase"/>
</dbReference>
<dbReference type="InterPro" id="IPR020845">
    <property type="entry name" value="AMP-binding_CS"/>
</dbReference>
<accession>A0AAD9SGY5</accession>
<dbReference type="SUPFAM" id="SSF56801">
    <property type="entry name" value="Acetyl-CoA synthetase-like"/>
    <property type="match status" value="1"/>
</dbReference>
<feature type="domain" description="Carrier" evidence="3">
    <location>
        <begin position="547"/>
        <end position="625"/>
    </location>
</feature>
<sequence>MAHLTEAHLASLYDEYGELKVLDDIIRHRAGDHPPRPILGYPRSEEGVDDYELITGLDLDNYVDGAVRKFISMGLKPNGRQIVALLAPSNVDFIVSWFGLMRLGYTVFCLSLRIPPAAIIHLLGSTGCNTIVHGQTGPISRSLDAVAEQYASLLCLPIPVRSEYATARPEGTPRFLRQFDRETENAQPALIMHSSGSTGMPKPVILTHKAVLTHATQGAGMNNFGALPWFHMYGISTSLQAMYRGKIANLYNTSLPLTSDNLVAAVQATKPGVVHFVPYALGLLAESPRGVECLKRCKIVTSAGARTPDELGHRLIAEGVNLAVVFGTTEAGLAGDSMRREPGDDTWEYVRFYHYHRPHIYMNSIGGGQYEVVYLKGHPGLTTSNSDHPRPGSWHSKDVFVPHPTIPEAWKYVTRLDDRITLVNGEKILPLDIEGRLREDKLVREAMVVGVDKPVPGLLAFRATASDHLSDEAYLDAIWPSVADANSRSEAFAQITRDMIAVIPSSTIYPQTDKGNIIRAQVYNKFSDEIKQLYSRLDETPEGGLKLNIHELEEFITSAFKSHAGVLIPSVEDDFFSCGVDSLRAIQIRRFIQKSIDVGRNELPSNVVYEHGNVRQLAIYLYSLRCGARLTNGAVILTGATGSLGAHLLHQMLGNDSIARVYCLVRGSNPMDRVIDSLYQRGLQSTKLSRSKIVALVADVSEPDFGLDKATVEEMKQTVSIIIHVAWPVNFNISLASFEPHIRGVHSLLKFSMSVRGPDPAQFFFCSSISSAFDAPAGVHVSNGPITDLSWASPTGYAQSKLVAEHVVLNAAAAGARSRVLRIGQIVGDAQNGIWNDREFIPSMIRSATTLKVLPSTGEDCSWLPVDKLATAILQIAERLSSSSSSKLSGVAQQSQAIVYNMVNPHKFAWTDLLRELKSAGLEFNEVSPTEWIAKLRQSAESSDEERTPAVKLIDYFEEHFGRLGEGPNPKGIEFDASAVQRDSEVLKDPPRMIEDGYIRKFLSQWMVQWNS</sequence>
<dbReference type="Gene3D" id="3.40.50.720">
    <property type="entry name" value="NAD(P)-binding Rossmann-like Domain"/>
    <property type="match status" value="1"/>
</dbReference>
<evidence type="ECO:0000313" key="5">
    <source>
        <dbReference type="Proteomes" id="UP001265746"/>
    </source>
</evidence>
<dbReference type="Pfam" id="PF00501">
    <property type="entry name" value="AMP-binding"/>
    <property type="match status" value="1"/>
</dbReference>
<proteinExistence type="predicted"/>
<dbReference type="EMBL" id="JAUJFL010000003">
    <property type="protein sequence ID" value="KAK2607921.1"/>
    <property type="molecule type" value="Genomic_DNA"/>
</dbReference>
<comment type="caution">
    <text evidence="4">The sequence shown here is derived from an EMBL/GenBank/DDBJ whole genome shotgun (WGS) entry which is preliminary data.</text>
</comment>
<protein>
    <recommendedName>
        <fullName evidence="3">Carrier domain-containing protein</fullName>
    </recommendedName>
</protein>
<dbReference type="InterPro" id="IPR036736">
    <property type="entry name" value="ACP-like_sf"/>
</dbReference>
<evidence type="ECO:0000313" key="4">
    <source>
        <dbReference type="EMBL" id="KAK2607921.1"/>
    </source>
</evidence>
<dbReference type="AlphaFoldDB" id="A0AAD9SGY5"/>
<keyword evidence="5" id="KW-1185">Reference proteome</keyword>
<dbReference type="InterPro" id="IPR009081">
    <property type="entry name" value="PP-bd_ACP"/>
</dbReference>
<dbReference type="InterPro" id="IPR020806">
    <property type="entry name" value="PKS_PP-bd"/>
</dbReference>
<dbReference type="SUPFAM" id="SSF51735">
    <property type="entry name" value="NAD(P)-binding Rossmann-fold domains"/>
    <property type="match status" value="1"/>
</dbReference>
<dbReference type="Proteomes" id="UP001265746">
    <property type="component" value="Unassembled WGS sequence"/>
</dbReference>
<dbReference type="Pfam" id="PF07993">
    <property type="entry name" value="NAD_binding_4"/>
    <property type="match status" value="1"/>
</dbReference>
<keyword evidence="1" id="KW-0596">Phosphopantetheine</keyword>
<dbReference type="PROSITE" id="PS00455">
    <property type="entry name" value="AMP_BINDING"/>
    <property type="match status" value="1"/>
</dbReference>
<dbReference type="InterPro" id="IPR006162">
    <property type="entry name" value="Ppantetheine_attach_site"/>
</dbReference>
<name>A0AAD9SGY5_PHOAM</name>
<evidence type="ECO:0000256" key="2">
    <source>
        <dbReference type="ARBA" id="ARBA00022553"/>
    </source>
</evidence>
<reference evidence="4" key="1">
    <citation type="submission" date="2023-06" db="EMBL/GenBank/DDBJ databases">
        <authorList>
            <person name="Noh H."/>
        </authorList>
    </citation>
    <scope>NUCLEOTIDE SEQUENCE</scope>
    <source>
        <strain evidence="4">DUCC20226</strain>
    </source>
</reference>
<dbReference type="InterPro" id="IPR036291">
    <property type="entry name" value="NAD(P)-bd_dom_sf"/>
</dbReference>
<dbReference type="Gene3D" id="1.10.1200.10">
    <property type="entry name" value="ACP-like"/>
    <property type="match status" value="1"/>
</dbReference>
<evidence type="ECO:0000259" key="3">
    <source>
        <dbReference type="PROSITE" id="PS50075"/>
    </source>
</evidence>
<dbReference type="InterPro" id="IPR000873">
    <property type="entry name" value="AMP-dep_synth/lig_dom"/>
</dbReference>